<proteinExistence type="predicted"/>
<protein>
    <submittedName>
        <fullName evidence="2">Uncharacterized protein</fullName>
    </submittedName>
</protein>
<feature type="compositionally biased region" description="Polar residues" evidence="1">
    <location>
        <begin position="144"/>
        <end position="154"/>
    </location>
</feature>
<gene>
    <name evidence="2" type="ORF">EYF80_012925</name>
</gene>
<name>A0A4Z2IHS2_9TELE</name>
<feature type="region of interest" description="Disordered" evidence="1">
    <location>
        <begin position="28"/>
        <end position="47"/>
    </location>
</feature>
<evidence type="ECO:0000313" key="3">
    <source>
        <dbReference type="Proteomes" id="UP000314294"/>
    </source>
</evidence>
<reference evidence="2 3" key="1">
    <citation type="submission" date="2019-03" db="EMBL/GenBank/DDBJ databases">
        <title>First draft genome of Liparis tanakae, snailfish: a comprehensive survey of snailfish specific genes.</title>
        <authorList>
            <person name="Kim W."/>
            <person name="Song I."/>
            <person name="Jeong J.-H."/>
            <person name="Kim D."/>
            <person name="Kim S."/>
            <person name="Ryu S."/>
            <person name="Song J.Y."/>
            <person name="Lee S.K."/>
        </authorList>
    </citation>
    <scope>NUCLEOTIDE SEQUENCE [LARGE SCALE GENOMIC DNA]</scope>
    <source>
        <tissue evidence="2">Muscle</tissue>
    </source>
</reference>
<accession>A0A4Z2IHS2</accession>
<organism evidence="2 3">
    <name type="scientific">Liparis tanakae</name>
    <name type="common">Tanaka's snailfish</name>
    <dbReference type="NCBI Taxonomy" id="230148"/>
    <lineage>
        <taxon>Eukaryota</taxon>
        <taxon>Metazoa</taxon>
        <taxon>Chordata</taxon>
        <taxon>Craniata</taxon>
        <taxon>Vertebrata</taxon>
        <taxon>Euteleostomi</taxon>
        <taxon>Actinopterygii</taxon>
        <taxon>Neopterygii</taxon>
        <taxon>Teleostei</taxon>
        <taxon>Neoteleostei</taxon>
        <taxon>Acanthomorphata</taxon>
        <taxon>Eupercaria</taxon>
        <taxon>Perciformes</taxon>
        <taxon>Cottioidei</taxon>
        <taxon>Cottales</taxon>
        <taxon>Liparidae</taxon>
        <taxon>Liparis</taxon>
    </lineage>
</organism>
<evidence type="ECO:0000256" key="1">
    <source>
        <dbReference type="SAM" id="MobiDB-lite"/>
    </source>
</evidence>
<dbReference type="Proteomes" id="UP000314294">
    <property type="component" value="Unassembled WGS sequence"/>
</dbReference>
<dbReference type="AlphaFoldDB" id="A0A4Z2IHS2"/>
<comment type="caution">
    <text evidence="2">The sequence shown here is derived from an EMBL/GenBank/DDBJ whole genome shotgun (WGS) entry which is preliminary data.</text>
</comment>
<keyword evidence="3" id="KW-1185">Reference proteome</keyword>
<dbReference type="EMBL" id="SRLO01000089">
    <property type="protein sequence ID" value="TNN76872.1"/>
    <property type="molecule type" value="Genomic_DNA"/>
</dbReference>
<evidence type="ECO:0000313" key="2">
    <source>
        <dbReference type="EMBL" id="TNN76872.1"/>
    </source>
</evidence>
<feature type="compositionally biased region" description="Basic and acidic residues" evidence="1">
    <location>
        <begin position="28"/>
        <end position="38"/>
    </location>
</feature>
<feature type="region of interest" description="Disordered" evidence="1">
    <location>
        <begin position="139"/>
        <end position="163"/>
    </location>
</feature>
<sequence>MSRRFVRSYFQASSALRVEAAAATATDKYKSNKSGGRERWRRRSLSSAPVERRQGSALIRLFGANELQRLTAEEGRNIGAGVGMPGRSGQSLKDACGGEWGKGSALLEVLDINGKAFLLPHWAERRCVPCPHLQLHHLHRKPEQQSALSSQTSAFPPPPPRPG</sequence>